<feature type="transmembrane region" description="Helical" evidence="7">
    <location>
        <begin position="316"/>
        <end position="338"/>
    </location>
</feature>
<keyword evidence="3 6" id="KW-0812">Transmembrane</keyword>
<feature type="transmembrane region" description="Helical" evidence="7">
    <location>
        <begin position="87"/>
        <end position="105"/>
    </location>
</feature>
<protein>
    <submittedName>
        <fullName evidence="10">Na(+)/H(+) antiporter subunit A</fullName>
    </submittedName>
</protein>
<evidence type="ECO:0000256" key="5">
    <source>
        <dbReference type="ARBA" id="ARBA00023136"/>
    </source>
</evidence>
<dbReference type="GO" id="GO:0016020">
    <property type="term" value="C:membrane"/>
    <property type="evidence" value="ECO:0007669"/>
    <property type="project" value="UniProtKB-SubCell"/>
</dbReference>
<feature type="transmembrane region" description="Helical" evidence="7">
    <location>
        <begin position="277"/>
        <end position="296"/>
    </location>
</feature>
<dbReference type="PATRIC" id="fig|1121305.3.peg.169"/>
<feature type="transmembrane region" description="Helical" evidence="7">
    <location>
        <begin position="496"/>
        <end position="519"/>
    </location>
</feature>
<evidence type="ECO:0000256" key="6">
    <source>
        <dbReference type="RuleBase" id="RU000320"/>
    </source>
</evidence>
<dbReference type="InterPro" id="IPR050616">
    <property type="entry name" value="CPA3_Na-H_Antiporter_A"/>
</dbReference>
<feature type="transmembrane region" description="Helical" evidence="7">
    <location>
        <begin position="253"/>
        <end position="270"/>
    </location>
</feature>
<evidence type="ECO:0000256" key="7">
    <source>
        <dbReference type="SAM" id="Phobius"/>
    </source>
</evidence>
<dbReference type="InterPro" id="IPR001516">
    <property type="entry name" value="Proton_antipo_N"/>
</dbReference>
<feature type="transmembrane region" description="Helical" evidence="7">
    <location>
        <begin position="415"/>
        <end position="435"/>
    </location>
</feature>
<feature type="transmembrane region" description="Helical" evidence="7">
    <location>
        <begin position="215"/>
        <end position="233"/>
    </location>
</feature>
<comment type="subcellular location">
    <subcellularLocation>
        <location evidence="1">Endomembrane system</location>
        <topology evidence="1">Multi-pass membrane protein</topology>
    </subcellularLocation>
    <subcellularLocation>
        <location evidence="6">Membrane</location>
        <topology evidence="6">Multi-pass membrane protein</topology>
    </subcellularLocation>
</comment>
<feature type="domain" description="NADH:quinone oxidoreductase/Mrp antiporter transmembrane" evidence="8">
    <location>
        <begin position="179"/>
        <end position="459"/>
    </location>
</feature>
<sequence>MILALILFPLLSAIIIFLLKNDNIRNLICRASALITCVLTFIIVCKNFDEISYLSISMEKTIDYLMMAIEILIAIYIIYISIKNRKYLVTVFAAFQTPLLIWFELTQEHDIEIISVFAFDKLTAIMVFIVGVIGSLICLYAVGYMKWYHIHHKEYEERKNFFLSVIFLFLSAMFGLVLSNNLIWMYFFWEITSFCSYLLIGYTKTEEAKNNSFRALAINLGGGFAFAVAIVLIGMNLNTLELSVITTMKPGKVAIVSVFLLCIAAITKSAQFPFSSWLLGAMVAPTPSSALLHSATMVKAGVYLLIRLSPLLGNTVVGKIIVLIGAVTFLIGSLIAITQSDGKKVLAYSTIANLGLIVICAGIGTEESLWAAILLVIFHSISKSLLFLSVGSAEHQLGSRNVEDMDRLKYLSRRLSLYMIIGIAGMYLAPFGMLISKWVAMKAFIDSKNILTVLILTYGSAATLFYWTKWLGKLVANTNRKVQIKHTFHLDEEVPIFIQTVLVALACFSFPFISKYVIIPYLSSLFRGEIAVPISSSDVNIMIIMLSMLIILPISFIPIHKKDKRRIAPIYMGGENIGDNESFNGALGINRKVELCNWYMEDIFNRTKLTFWSNIISISILSLGVILIIGGMVI</sequence>
<dbReference type="Proteomes" id="UP000075374">
    <property type="component" value="Unassembled WGS sequence"/>
</dbReference>
<dbReference type="PANTHER" id="PTHR43373">
    <property type="entry name" value="NA(+)/H(+) ANTIPORTER SUBUNIT"/>
    <property type="match status" value="1"/>
</dbReference>
<evidence type="ECO:0000256" key="3">
    <source>
        <dbReference type="ARBA" id="ARBA00022692"/>
    </source>
</evidence>
<feature type="transmembrane region" description="Helical" evidence="7">
    <location>
        <begin position="125"/>
        <end position="148"/>
    </location>
</feature>
<dbReference type="AlphaFoldDB" id="A0A151ARF5"/>
<dbReference type="Pfam" id="PF00662">
    <property type="entry name" value="Proton_antipo_N"/>
    <property type="match status" value="1"/>
</dbReference>
<dbReference type="RefSeq" id="WP_061857119.1">
    <property type="nucleotide sequence ID" value="NZ_LTBB01000001.1"/>
</dbReference>
<dbReference type="GO" id="GO:0012505">
    <property type="term" value="C:endomembrane system"/>
    <property type="evidence" value="ECO:0007669"/>
    <property type="project" value="UniProtKB-SubCell"/>
</dbReference>
<keyword evidence="11" id="KW-1185">Reference proteome</keyword>
<dbReference type="PANTHER" id="PTHR43373:SF1">
    <property type="entry name" value="NA(+)_H(+) ANTIPORTER SUBUNIT A"/>
    <property type="match status" value="1"/>
</dbReference>
<name>A0A151ARF5_9CLOT</name>
<accession>A0A151ARF5</accession>
<feature type="transmembrane region" description="Helical" evidence="7">
    <location>
        <begin position="64"/>
        <end position="82"/>
    </location>
</feature>
<evidence type="ECO:0000256" key="1">
    <source>
        <dbReference type="ARBA" id="ARBA00004127"/>
    </source>
</evidence>
<comment type="caution">
    <text evidence="10">The sequence shown here is derived from an EMBL/GenBank/DDBJ whole genome shotgun (WGS) entry which is preliminary data.</text>
</comment>
<feature type="transmembrane region" description="Helical" evidence="7">
    <location>
        <begin position="370"/>
        <end position="390"/>
    </location>
</feature>
<dbReference type="STRING" id="1121305.CLCOL_01730"/>
<evidence type="ECO:0000259" key="9">
    <source>
        <dbReference type="Pfam" id="PF00662"/>
    </source>
</evidence>
<evidence type="ECO:0000259" key="8">
    <source>
        <dbReference type="Pfam" id="PF00361"/>
    </source>
</evidence>
<organism evidence="10 11">
    <name type="scientific">Clostridium colicanis DSM 13634</name>
    <dbReference type="NCBI Taxonomy" id="1121305"/>
    <lineage>
        <taxon>Bacteria</taxon>
        <taxon>Bacillati</taxon>
        <taxon>Bacillota</taxon>
        <taxon>Clostridia</taxon>
        <taxon>Eubacteriales</taxon>
        <taxon>Clostridiaceae</taxon>
        <taxon>Clostridium</taxon>
    </lineage>
</organism>
<feature type="domain" description="NADH-Ubiquinone oxidoreductase (complex I) chain 5 N-terminal" evidence="9">
    <location>
        <begin position="112"/>
        <end position="146"/>
    </location>
</feature>
<feature type="transmembrane region" description="Helical" evidence="7">
    <location>
        <begin position="27"/>
        <end position="44"/>
    </location>
</feature>
<keyword evidence="4 7" id="KW-1133">Transmembrane helix</keyword>
<evidence type="ECO:0000256" key="4">
    <source>
        <dbReference type="ARBA" id="ARBA00022989"/>
    </source>
</evidence>
<evidence type="ECO:0000256" key="2">
    <source>
        <dbReference type="ARBA" id="ARBA00008483"/>
    </source>
</evidence>
<feature type="transmembrane region" description="Helical" evidence="7">
    <location>
        <begin position="183"/>
        <end position="203"/>
    </location>
</feature>
<feature type="transmembrane region" description="Helical" evidence="7">
    <location>
        <begin position="609"/>
        <end position="633"/>
    </location>
</feature>
<comment type="similarity">
    <text evidence="2">Belongs to the CPA3 antiporters (TC 2.A.63) subunit A family.</text>
</comment>
<dbReference type="Pfam" id="PF00361">
    <property type="entry name" value="Proton_antipo_M"/>
    <property type="match status" value="1"/>
</dbReference>
<reference evidence="10 11" key="1">
    <citation type="submission" date="2016-02" db="EMBL/GenBank/DDBJ databases">
        <title>Genome sequence of Clostridium colicanis DSM 13634.</title>
        <authorList>
            <person name="Poehlein A."/>
            <person name="Daniel R."/>
        </authorList>
    </citation>
    <scope>NUCLEOTIDE SEQUENCE [LARGE SCALE GENOMIC DNA]</scope>
    <source>
        <strain evidence="10 11">DSM 13634</strain>
    </source>
</reference>
<feature type="transmembrane region" description="Helical" evidence="7">
    <location>
        <begin position="160"/>
        <end position="177"/>
    </location>
</feature>
<proteinExistence type="inferred from homology"/>
<feature type="transmembrane region" description="Helical" evidence="7">
    <location>
        <begin position="345"/>
        <end position="364"/>
    </location>
</feature>
<feature type="transmembrane region" description="Helical" evidence="7">
    <location>
        <begin position="455"/>
        <end position="476"/>
    </location>
</feature>
<dbReference type="EMBL" id="LTBB01000001">
    <property type="protein sequence ID" value="KYH30229.1"/>
    <property type="molecule type" value="Genomic_DNA"/>
</dbReference>
<keyword evidence="5 7" id="KW-0472">Membrane</keyword>
<feature type="transmembrane region" description="Helical" evidence="7">
    <location>
        <begin position="539"/>
        <end position="559"/>
    </location>
</feature>
<evidence type="ECO:0000313" key="11">
    <source>
        <dbReference type="Proteomes" id="UP000075374"/>
    </source>
</evidence>
<dbReference type="InterPro" id="IPR001750">
    <property type="entry name" value="ND/Mrp_TM"/>
</dbReference>
<dbReference type="PRINTS" id="PR01434">
    <property type="entry name" value="NADHDHGNASE5"/>
</dbReference>
<feature type="transmembrane region" description="Helical" evidence="7">
    <location>
        <begin position="6"/>
        <end position="22"/>
    </location>
</feature>
<gene>
    <name evidence="10" type="primary">mrpA_1</name>
    <name evidence="10" type="ORF">CLCOL_01730</name>
</gene>
<evidence type="ECO:0000313" key="10">
    <source>
        <dbReference type="EMBL" id="KYH30229.1"/>
    </source>
</evidence>